<evidence type="ECO:0000313" key="2">
    <source>
        <dbReference type="Proteomes" id="UP001209878"/>
    </source>
</evidence>
<reference evidence="1" key="1">
    <citation type="journal article" date="2023" name="Mol. Biol. Evol.">
        <title>Third-Generation Sequencing Reveals the Adaptive Role of the Epigenome in Three Deep-Sea Polychaetes.</title>
        <authorList>
            <person name="Perez M."/>
            <person name="Aroh O."/>
            <person name="Sun Y."/>
            <person name="Lan Y."/>
            <person name="Juniper S.K."/>
            <person name="Young C.R."/>
            <person name="Angers B."/>
            <person name="Qian P.Y."/>
        </authorList>
    </citation>
    <scope>NUCLEOTIDE SEQUENCE</scope>
    <source>
        <strain evidence="1">R07B-5</strain>
    </source>
</reference>
<comment type="caution">
    <text evidence="1">The sequence shown here is derived from an EMBL/GenBank/DDBJ whole genome shotgun (WGS) entry which is preliminary data.</text>
</comment>
<accession>A0AAD9NRC8</accession>
<sequence>MRYKADDLFTRCHSITSPLPNKHESMTIGNIVFIWRRFLPDYEKLWTKYLSPLNISSGDIVFVQTGAWDLSQKKLEYILGPGLALFNKCLADIRDRLTGRGASLVVVTLPPYSYLSTNGDRGERNNFAIAALNALVTAAAVNLGLSVHDEFGVILPHCEKFVCRSHYLCHKPHYKMVKGPIGLLSSNMMLKSVCVSHSE</sequence>
<gene>
    <name evidence="1" type="ORF">NP493_466g03006</name>
</gene>
<dbReference type="AlphaFoldDB" id="A0AAD9NRC8"/>
<dbReference type="EMBL" id="JAODUO010000465">
    <property type="protein sequence ID" value="KAK2179932.1"/>
    <property type="molecule type" value="Genomic_DNA"/>
</dbReference>
<dbReference type="Proteomes" id="UP001209878">
    <property type="component" value="Unassembled WGS sequence"/>
</dbReference>
<protein>
    <submittedName>
        <fullName evidence="1">Uncharacterized protein</fullName>
    </submittedName>
</protein>
<dbReference type="InterPro" id="IPR036514">
    <property type="entry name" value="SGNH_hydro_sf"/>
</dbReference>
<evidence type="ECO:0000313" key="1">
    <source>
        <dbReference type="EMBL" id="KAK2179932.1"/>
    </source>
</evidence>
<dbReference type="Gene3D" id="3.40.50.1110">
    <property type="entry name" value="SGNH hydrolase"/>
    <property type="match status" value="1"/>
</dbReference>
<keyword evidence="2" id="KW-1185">Reference proteome</keyword>
<organism evidence="1 2">
    <name type="scientific">Ridgeia piscesae</name>
    <name type="common">Tubeworm</name>
    <dbReference type="NCBI Taxonomy" id="27915"/>
    <lineage>
        <taxon>Eukaryota</taxon>
        <taxon>Metazoa</taxon>
        <taxon>Spiralia</taxon>
        <taxon>Lophotrochozoa</taxon>
        <taxon>Annelida</taxon>
        <taxon>Polychaeta</taxon>
        <taxon>Sedentaria</taxon>
        <taxon>Canalipalpata</taxon>
        <taxon>Sabellida</taxon>
        <taxon>Siboglinidae</taxon>
        <taxon>Ridgeia</taxon>
    </lineage>
</organism>
<name>A0AAD9NRC8_RIDPI</name>
<dbReference type="SUPFAM" id="SSF52266">
    <property type="entry name" value="SGNH hydrolase"/>
    <property type="match status" value="1"/>
</dbReference>
<proteinExistence type="predicted"/>